<protein>
    <submittedName>
        <fullName evidence="2">Enamine deaminase RidA (YjgF/YER057c/UK114 family)</fullName>
    </submittedName>
</protein>
<feature type="domain" description="Endoribonuclease L-PSP/chorismate mutase-like" evidence="1">
    <location>
        <begin position="7"/>
        <end position="134"/>
    </location>
</feature>
<dbReference type="InterPro" id="IPR013813">
    <property type="entry name" value="Endoribo_LPSP/chorism_mut-like"/>
</dbReference>
<dbReference type="AlphaFoldDB" id="A0A4R1RZY2"/>
<dbReference type="OrthoDB" id="9806350at2"/>
<evidence type="ECO:0000313" key="2">
    <source>
        <dbReference type="EMBL" id="TCL72378.1"/>
    </source>
</evidence>
<evidence type="ECO:0000313" key="3">
    <source>
        <dbReference type="Proteomes" id="UP000295008"/>
    </source>
</evidence>
<name>A0A4R1RZY2_HYDET</name>
<accession>A0A4R1RZY2</accession>
<evidence type="ECO:0000259" key="1">
    <source>
        <dbReference type="Pfam" id="PF14588"/>
    </source>
</evidence>
<dbReference type="EMBL" id="SLUN01000006">
    <property type="protein sequence ID" value="TCL72378.1"/>
    <property type="molecule type" value="Genomic_DNA"/>
</dbReference>
<dbReference type="InterPro" id="IPR035959">
    <property type="entry name" value="RutC-like_sf"/>
</dbReference>
<dbReference type="Pfam" id="PF14588">
    <property type="entry name" value="YjgF_endoribonc"/>
    <property type="match status" value="1"/>
</dbReference>
<dbReference type="SUPFAM" id="SSF55298">
    <property type="entry name" value="YjgF-like"/>
    <property type="match status" value="1"/>
</dbReference>
<gene>
    <name evidence="2" type="ORF">EDC14_100688</name>
</gene>
<reference evidence="2 3" key="1">
    <citation type="submission" date="2019-03" db="EMBL/GenBank/DDBJ databases">
        <title>Genomic Encyclopedia of Type Strains, Phase IV (KMG-IV): sequencing the most valuable type-strain genomes for metagenomic binning, comparative biology and taxonomic classification.</title>
        <authorList>
            <person name="Goeker M."/>
        </authorList>
    </citation>
    <scope>NUCLEOTIDE SEQUENCE [LARGE SCALE GENOMIC DNA]</scope>
    <source>
        <strain evidence="2 3">LX-B</strain>
    </source>
</reference>
<organism evidence="2 3">
    <name type="scientific">Hydrogenispora ethanolica</name>
    <dbReference type="NCBI Taxonomy" id="1082276"/>
    <lineage>
        <taxon>Bacteria</taxon>
        <taxon>Bacillati</taxon>
        <taxon>Bacillota</taxon>
        <taxon>Hydrogenispora</taxon>
    </lineage>
</organism>
<dbReference type="RefSeq" id="WP_132013589.1">
    <property type="nucleotide sequence ID" value="NZ_SLUN01000006.1"/>
</dbReference>
<dbReference type="PANTHER" id="PTHR43760:SF1">
    <property type="entry name" value="ENDORIBONUCLEASE L-PSP_CHORISMATE MUTASE-LIKE DOMAIN-CONTAINING PROTEIN"/>
    <property type="match status" value="1"/>
</dbReference>
<dbReference type="Proteomes" id="UP000295008">
    <property type="component" value="Unassembled WGS sequence"/>
</dbReference>
<sequence length="154" mass="16809">MDVYQRLQELNIELPSPPPKGGVYTQAREFGSNMCYLSGFGTDINGVQNYQGKLGKEYTIEQGQQAAVNCILNILAVLHHKLGDLNRIRRFVKMLAFVASENHFSSQPAVANGASQLLLDVFGEEVGLPARSAIGVNVLPGDIPVEIELLVEVK</sequence>
<comment type="caution">
    <text evidence="2">The sequence shown here is derived from an EMBL/GenBank/DDBJ whole genome shotgun (WGS) entry which is preliminary data.</text>
</comment>
<dbReference type="CDD" id="cd02199">
    <property type="entry name" value="YjgF_YER057c_UK114_like_1"/>
    <property type="match status" value="1"/>
</dbReference>
<keyword evidence="3" id="KW-1185">Reference proteome</keyword>
<dbReference type="PANTHER" id="PTHR43760">
    <property type="entry name" value="ENDORIBONUCLEASE-RELATED"/>
    <property type="match status" value="1"/>
</dbReference>
<proteinExistence type="predicted"/>
<dbReference type="Gene3D" id="3.30.1330.40">
    <property type="entry name" value="RutC-like"/>
    <property type="match status" value="1"/>
</dbReference>